<keyword evidence="1" id="KW-0677">Repeat</keyword>
<keyword evidence="6" id="KW-1185">Reference proteome</keyword>
<accession>A0A8H3FGA8</accession>
<dbReference type="InterPro" id="IPR002110">
    <property type="entry name" value="Ankyrin_rpt"/>
</dbReference>
<evidence type="ECO:0000256" key="4">
    <source>
        <dbReference type="SAM" id="MobiDB-lite"/>
    </source>
</evidence>
<evidence type="ECO:0000256" key="1">
    <source>
        <dbReference type="ARBA" id="ARBA00022737"/>
    </source>
</evidence>
<evidence type="ECO:0000256" key="3">
    <source>
        <dbReference type="PROSITE-ProRule" id="PRU00023"/>
    </source>
</evidence>
<feature type="compositionally biased region" description="Polar residues" evidence="4">
    <location>
        <begin position="166"/>
        <end position="175"/>
    </location>
</feature>
<evidence type="ECO:0000313" key="6">
    <source>
        <dbReference type="Proteomes" id="UP000664534"/>
    </source>
</evidence>
<dbReference type="Pfam" id="PF12796">
    <property type="entry name" value="Ank_2"/>
    <property type="match status" value="1"/>
</dbReference>
<name>A0A8H3FGA8_9LECA</name>
<dbReference type="SMART" id="SM00248">
    <property type="entry name" value="ANK"/>
    <property type="match status" value="5"/>
</dbReference>
<comment type="caution">
    <text evidence="5">The sequence shown here is derived from an EMBL/GenBank/DDBJ whole genome shotgun (WGS) entry which is preliminary data.</text>
</comment>
<feature type="repeat" description="ANK" evidence="3">
    <location>
        <begin position="384"/>
        <end position="416"/>
    </location>
</feature>
<dbReference type="PROSITE" id="PS50297">
    <property type="entry name" value="ANK_REP_REGION"/>
    <property type="match status" value="1"/>
</dbReference>
<dbReference type="Proteomes" id="UP000664534">
    <property type="component" value="Unassembled WGS sequence"/>
</dbReference>
<keyword evidence="2 3" id="KW-0040">ANK repeat</keyword>
<dbReference type="Gene3D" id="1.25.40.20">
    <property type="entry name" value="Ankyrin repeat-containing domain"/>
    <property type="match status" value="2"/>
</dbReference>
<reference evidence="5" key="1">
    <citation type="submission" date="2021-03" db="EMBL/GenBank/DDBJ databases">
        <authorList>
            <person name="Tagirdzhanova G."/>
        </authorList>
    </citation>
    <scope>NUCLEOTIDE SEQUENCE</scope>
</reference>
<dbReference type="SUPFAM" id="SSF48403">
    <property type="entry name" value="Ankyrin repeat"/>
    <property type="match status" value="1"/>
</dbReference>
<evidence type="ECO:0000313" key="5">
    <source>
        <dbReference type="EMBL" id="CAF9921388.1"/>
    </source>
</evidence>
<dbReference type="PANTHER" id="PTHR24198">
    <property type="entry name" value="ANKYRIN REPEAT AND PROTEIN KINASE DOMAIN-CONTAINING PROTEIN"/>
    <property type="match status" value="1"/>
</dbReference>
<evidence type="ECO:0000256" key="2">
    <source>
        <dbReference type="ARBA" id="ARBA00023043"/>
    </source>
</evidence>
<organism evidence="5 6">
    <name type="scientific">Imshaugia aleurites</name>
    <dbReference type="NCBI Taxonomy" id="172621"/>
    <lineage>
        <taxon>Eukaryota</taxon>
        <taxon>Fungi</taxon>
        <taxon>Dikarya</taxon>
        <taxon>Ascomycota</taxon>
        <taxon>Pezizomycotina</taxon>
        <taxon>Lecanoromycetes</taxon>
        <taxon>OSLEUM clade</taxon>
        <taxon>Lecanoromycetidae</taxon>
        <taxon>Lecanorales</taxon>
        <taxon>Lecanorineae</taxon>
        <taxon>Parmeliaceae</taxon>
        <taxon>Imshaugia</taxon>
    </lineage>
</organism>
<feature type="region of interest" description="Disordered" evidence="4">
    <location>
        <begin position="160"/>
        <end position="180"/>
    </location>
</feature>
<dbReference type="PANTHER" id="PTHR24198:SF165">
    <property type="entry name" value="ANKYRIN REPEAT-CONTAINING PROTEIN-RELATED"/>
    <property type="match status" value="1"/>
</dbReference>
<dbReference type="OrthoDB" id="7464126at2759"/>
<evidence type="ECO:0008006" key="7">
    <source>
        <dbReference type="Google" id="ProtNLM"/>
    </source>
</evidence>
<dbReference type="EMBL" id="CAJPDT010000027">
    <property type="protein sequence ID" value="CAF9921388.1"/>
    <property type="molecule type" value="Genomic_DNA"/>
</dbReference>
<dbReference type="PROSITE" id="PS50088">
    <property type="entry name" value="ANK_REPEAT"/>
    <property type="match status" value="1"/>
</dbReference>
<sequence length="653" mass="71151">MPIPFGFGISDFVALGQLAWRVYLSCKAAPEVFGTISRELESMHCVLEEAADTQLSHPLPPRRQARLKTILDGCTSVLADLQYIVDKYQSLGTDDKSSWDRLRLGGEDIAEIRGRLVLNITLLTAFRSIVIGTTTSEGQPLPKREYGSWQWVVELSGPEGVESPKRSITPSISDKSFSRSETDATTLVDVQQVESSPPPKAKSRPQLTSLATRFSSRKKRLISAIDHNNPNKALEILSDESTTDVLDRELLDHALWSAARFPSMPLMEALLNRGANVDAIRDKKNVLCNAVSANNEGAVRFLLSKSVNLKFDHLSHNALPIRAALRSDSIMYLLARNNAPINAEYQVSATIRLNILQEAVSQGRESITQILLDNGAKVDACSSSHGTALMIALSMGRESIAKLLIQKGANVNSTRPASESCSYTNPVEAAIVGRKPSLLELLFRAGAVTDMPQAMRFAQANSDYPLIPNAGSQYGYDYDGTRKFYVVMVMLAQRDLSHVQIRQAAQAILTKCGARNPPTGGVASNIGGDDHLAVVVVGTGYPNIHCNPGSASPRRSVVLVLNGILADTNERVFDPEGAPGVDEGLPYDLASLPDKACWVNITTSGGSDRATWYDMWAHLDAIDGMCARAGHTGRADHIGENRNLEMEMIHHYH</sequence>
<gene>
    <name evidence="5" type="ORF">IMSHALPRED_005173</name>
</gene>
<protein>
    <recommendedName>
        <fullName evidence="7">Ankyrin repeat protein</fullName>
    </recommendedName>
</protein>
<proteinExistence type="predicted"/>
<dbReference type="InterPro" id="IPR036770">
    <property type="entry name" value="Ankyrin_rpt-contain_sf"/>
</dbReference>
<dbReference type="AlphaFoldDB" id="A0A8H3FGA8"/>